<name>A0A6G0WEX9_9STRA</name>
<reference evidence="1 2" key="1">
    <citation type="submission" date="2019-07" db="EMBL/GenBank/DDBJ databases">
        <title>Genomics analysis of Aphanomyces spp. identifies a new class of oomycete effector associated with host adaptation.</title>
        <authorList>
            <person name="Gaulin E."/>
        </authorList>
    </citation>
    <scope>NUCLEOTIDE SEQUENCE [LARGE SCALE GENOMIC DNA]</scope>
    <source>
        <strain evidence="1 2">ATCC 201684</strain>
    </source>
</reference>
<gene>
    <name evidence="1" type="ORF">Ae201684_016268</name>
</gene>
<evidence type="ECO:0000313" key="2">
    <source>
        <dbReference type="Proteomes" id="UP000481153"/>
    </source>
</evidence>
<protein>
    <submittedName>
        <fullName evidence="1">Uncharacterized protein</fullName>
    </submittedName>
</protein>
<keyword evidence="2" id="KW-1185">Reference proteome</keyword>
<dbReference type="EMBL" id="VJMJ01000247">
    <property type="protein sequence ID" value="KAF0725251.1"/>
    <property type="molecule type" value="Genomic_DNA"/>
</dbReference>
<dbReference type="Proteomes" id="UP000481153">
    <property type="component" value="Unassembled WGS sequence"/>
</dbReference>
<organism evidence="1 2">
    <name type="scientific">Aphanomyces euteiches</name>
    <dbReference type="NCBI Taxonomy" id="100861"/>
    <lineage>
        <taxon>Eukaryota</taxon>
        <taxon>Sar</taxon>
        <taxon>Stramenopiles</taxon>
        <taxon>Oomycota</taxon>
        <taxon>Saprolegniomycetes</taxon>
        <taxon>Saprolegniales</taxon>
        <taxon>Verrucalvaceae</taxon>
        <taxon>Aphanomyces</taxon>
    </lineage>
</organism>
<comment type="caution">
    <text evidence="1">The sequence shown here is derived from an EMBL/GenBank/DDBJ whole genome shotgun (WGS) entry which is preliminary data.</text>
</comment>
<accession>A0A6G0WEX9</accession>
<proteinExistence type="predicted"/>
<dbReference type="AlphaFoldDB" id="A0A6G0WEX9"/>
<dbReference type="VEuPathDB" id="FungiDB:AeMF1_001645"/>
<evidence type="ECO:0000313" key="1">
    <source>
        <dbReference type="EMBL" id="KAF0725251.1"/>
    </source>
</evidence>
<sequence>MFTDSILAKIFKHIVQRDSQDLCKTDAMKHKLNQITTNCGLVVTIVGGGATCALGPVPGVITTGVLTALATIRGQMETYMTVECGRFASAASGKAKMTNVITKNKVVNAFKTFKKSKRVLRRV</sequence>